<protein>
    <recommendedName>
        <fullName evidence="4">Large ribosomal subunit protein uL3m</fullName>
    </recommendedName>
</protein>
<dbReference type="Gene3D" id="3.30.160.810">
    <property type="match status" value="1"/>
</dbReference>
<dbReference type="FunFam" id="3.30.160.810:FF:000001">
    <property type="entry name" value="50S ribosomal protein L3"/>
    <property type="match status" value="1"/>
</dbReference>
<dbReference type="InterPro" id="IPR000597">
    <property type="entry name" value="Ribosomal_uL3"/>
</dbReference>
<dbReference type="Gene3D" id="2.40.30.10">
    <property type="entry name" value="Translation factors"/>
    <property type="match status" value="1"/>
</dbReference>
<feature type="compositionally biased region" description="Low complexity" evidence="6">
    <location>
        <begin position="820"/>
        <end position="840"/>
    </location>
</feature>
<keyword evidence="9" id="KW-1185">Reference proteome</keyword>
<feature type="compositionally biased region" description="Basic and acidic residues" evidence="6">
    <location>
        <begin position="1021"/>
        <end position="1047"/>
    </location>
</feature>
<dbReference type="PANTHER" id="PTHR11229">
    <property type="entry name" value="50S RIBOSOMAL PROTEIN L3"/>
    <property type="match status" value="1"/>
</dbReference>
<evidence type="ECO:0000256" key="2">
    <source>
        <dbReference type="ARBA" id="ARBA00022980"/>
    </source>
</evidence>
<dbReference type="GO" id="GO:0005762">
    <property type="term" value="C:mitochondrial large ribosomal subunit"/>
    <property type="evidence" value="ECO:0007669"/>
    <property type="project" value="TreeGrafter"/>
</dbReference>
<dbReference type="InterPro" id="IPR037047">
    <property type="entry name" value="PITH_dom_sf"/>
</dbReference>
<keyword evidence="2" id="KW-0689">Ribosomal protein</keyword>
<comment type="caution">
    <text evidence="8">The sequence shown here is derived from an EMBL/GenBank/DDBJ whole genome shotgun (WGS) entry which is preliminary data.</text>
</comment>
<evidence type="ECO:0000313" key="9">
    <source>
        <dbReference type="Proteomes" id="UP000572754"/>
    </source>
</evidence>
<evidence type="ECO:0000256" key="3">
    <source>
        <dbReference type="ARBA" id="ARBA00023274"/>
    </source>
</evidence>
<keyword evidence="8" id="KW-0396">Initiation factor</keyword>
<dbReference type="NCBIfam" id="TIGR03625">
    <property type="entry name" value="L3_bact"/>
    <property type="match status" value="1"/>
</dbReference>
<dbReference type="InterPro" id="IPR019927">
    <property type="entry name" value="Ribosomal_uL3_bac/org-type"/>
</dbReference>
<feature type="region of interest" description="Disordered" evidence="6">
    <location>
        <begin position="942"/>
        <end position="1047"/>
    </location>
</feature>
<evidence type="ECO:0000256" key="6">
    <source>
        <dbReference type="SAM" id="MobiDB-lite"/>
    </source>
</evidence>
<dbReference type="InterPro" id="IPR048537">
    <property type="entry name" value="RRN6_HB"/>
</dbReference>
<evidence type="ECO:0000256" key="4">
    <source>
        <dbReference type="ARBA" id="ARBA00035209"/>
    </source>
</evidence>
<feature type="compositionally biased region" description="Basic residues" evidence="6">
    <location>
        <begin position="1011"/>
        <end position="1020"/>
    </location>
</feature>
<dbReference type="GO" id="GO:0003735">
    <property type="term" value="F:structural constituent of ribosome"/>
    <property type="evidence" value="ECO:0007669"/>
    <property type="project" value="InterPro"/>
</dbReference>
<dbReference type="InterPro" id="IPR010400">
    <property type="entry name" value="PITH_dom"/>
</dbReference>
<dbReference type="Gene3D" id="2.60.120.470">
    <property type="entry name" value="PITH domain"/>
    <property type="match status" value="1"/>
</dbReference>
<evidence type="ECO:0000259" key="7">
    <source>
        <dbReference type="PROSITE" id="PS51532"/>
    </source>
</evidence>
<dbReference type="SUPFAM" id="SSF49785">
    <property type="entry name" value="Galactose-binding domain-like"/>
    <property type="match status" value="1"/>
</dbReference>
<evidence type="ECO:0000256" key="1">
    <source>
        <dbReference type="ARBA" id="ARBA00006540"/>
    </source>
</evidence>
<dbReference type="InterPro" id="IPR008979">
    <property type="entry name" value="Galactose-bd-like_sf"/>
</dbReference>
<feature type="compositionally biased region" description="Low complexity" evidence="6">
    <location>
        <begin position="978"/>
        <end position="990"/>
    </location>
</feature>
<comment type="similarity">
    <text evidence="1">Belongs to the universal ribosomal protein uL3 family.</text>
</comment>
<dbReference type="InterPro" id="IPR048535">
    <property type="entry name" value="RRN6_beta-prop"/>
</dbReference>
<accession>A0A8H6CTL9</accession>
<dbReference type="PROSITE" id="PS51532">
    <property type="entry name" value="PITH"/>
    <property type="match status" value="1"/>
</dbReference>
<dbReference type="EMBL" id="JAAQPE010000012">
    <property type="protein sequence ID" value="KAF5691783.1"/>
    <property type="molecule type" value="Genomic_DNA"/>
</dbReference>
<name>A0A8H6CTL9_FUSCI</name>
<keyword evidence="8" id="KW-0648">Protein biosynthesis</keyword>
<feature type="domain" description="PITH" evidence="7">
    <location>
        <begin position="1046"/>
        <end position="1222"/>
    </location>
</feature>
<dbReference type="Pfam" id="PF00297">
    <property type="entry name" value="Ribosomal_L3"/>
    <property type="match status" value="1"/>
</dbReference>
<keyword evidence="5" id="KW-0175">Coiled coil</keyword>
<feature type="compositionally biased region" description="Polar residues" evidence="6">
    <location>
        <begin position="1510"/>
        <end position="1533"/>
    </location>
</feature>
<dbReference type="InterPro" id="IPR048536">
    <property type="entry name" value="Rrn6_K-rich"/>
</dbReference>
<keyword evidence="3" id="KW-0687">Ribonucleoprotein</keyword>
<reference evidence="9" key="1">
    <citation type="journal article" date="2020" name="BMC Genomics">
        <title>Correction to: Identification and distribution of gene clusters required for synthesis of sphingolipid metabolism inhibitors in diverse species of the filamentous fungus Fusarium.</title>
        <authorList>
            <person name="Kim H.S."/>
            <person name="Lohmar J.M."/>
            <person name="Busman M."/>
            <person name="Brown D.W."/>
            <person name="Naumann T.A."/>
            <person name="Divon H.H."/>
            <person name="Lysoe E."/>
            <person name="Uhlig S."/>
            <person name="Proctor R.H."/>
        </authorList>
    </citation>
    <scope>NUCLEOTIDE SEQUENCE [LARGE SCALE GENOMIC DNA]</scope>
    <source>
        <strain evidence="9">NRRL 25331</strain>
    </source>
</reference>
<evidence type="ECO:0000313" key="8">
    <source>
        <dbReference type="EMBL" id="KAF5691783.1"/>
    </source>
</evidence>
<dbReference type="Proteomes" id="UP000572754">
    <property type="component" value="Unassembled WGS sequence"/>
</dbReference>
<proteinExistence type="inferred from homology"/>
<feature type="region of interest" description="Disordered" evidence="6">
    <location>
        <begin position="1343"/>
        <end position="1371"/>
    </location>
</feature>
<feature type="compositionally biased region" description="Polar residues" evidence="6">
    <location>
        <begin position="942"/>
        <end position="952"/>
    </location>
</feature>
<dbReference type="Pfam" id="PF20639">
    <property type="entry name" value="Rrn6_K-rich"/>
    <property type="match status" value="1"/>
</dbReference>
<dbReference type="PANTHER" id="PTHR11229:SF8">
    <property type="entry name" value="LARGE RIBOSOMAL SUBUNIT PROTEIN UL3M"/>
    <property type="match status" value="1"/>
</dbReference>
<feature type="coiled-coil region" evidence="5">
    <location>
        <begin position="1602"/>
        <end position="1636"/>
    </location>
</feature>
<dbReference type="Pfam" id="PF20640">
    <property type="entry name" value="Rrn6_HB"/>
    <property type="match status" value="1"/>
</dbReference>
<dbReference type="SUPFAM" id="SSF50447">
    <property type="entry name" value="Translation proteins"/>
    <property type="match status" value="1"/>
</dbReference>
<reference evidence="8 9" key="2">
    <citation type="submission" date="2020-05" db="EMBL/GenBank/DDBJ databases">
        <title>Identification and distribution of gene clusters putatively required for synthesis of sphingolipid metabolism inhibitors in phylogenetically diverse species of the filamentous fungus Fusarium.</title>
        <authorList>
            <person name="Kim H.-S."/>
            <person name="Busman M."/>
            <person name="Brown D.W."/>
            <person name="Divon H."/>
            <person name="Uhlig S."/>
            <person name="Proctor R.H."/>
        </authorList>
    </citation>
    <scope>NUCLEOTIDE SEQUENCE [LARGE SCALE GENOMIC DNA]</scope>
    <source>
        <strain evidence="8 9">NRRL 25331</strain>
    </source>
</reference>
<evidence type="ECO:0000256" key="5">
    <source>
        <dbReference type="SAM" id="Coils"/>
    </source>
</evidence>
<sequence>MAETRRLTDLIHGHVGSLTYIPPENATAQPGTLHSSRVTAEAPYFKVVGSSAELYPPSKSPAPEISSNLWQERRVQKRWLLQAHPEAFMGNAVLSELLQENMNRYSKVEGEVSDQPLLAIGQMTNVSNHSKVTGSSMLAAATGESGELLRLARIDQSKWKWGNDKRTTLQPSVIDPDDPEEEAIWASDGLPISQVKFATSLTRYDAIRWLIVQKQTSTTILHPEYHKVPVAQSSTSDSNIHQPQLSRIDPNPILTISHKSTGGNAQVDVAFNPNSKGLPPQIAIIDECGYWSIWDILGGNKLKTRLRPYSCGHISDGLLNELPSTTEHPAEKHGVLFVGTAKVDSFWEDGSQSADDSRGVAQRSSHLLIWNREKYEVIDLVSHIALPRLSLLARPKSKPDAILDIIVSPADQNHIFVLTMRTIYWIDLFAKSTLEEEVGPKPTILISCPRLFDREGLRMTTCLTSEGGQEAAMVFVFSPTHRQLQTYWFGQSKTSGLPYWHRDTLTLPQNGESTSDDIQSLEIHPVKLTRDGDASSGLGADYYRAGVQFYQGSILSKNLGVQYCICVSVKDRNMQITLPSGRVGRNKSDEAQRWKKKRKQFIRHMGSTFVLPEGMADDNIKHVVKLNNRSNDLDKLKSRASTVFDPIGLNLDGFCRSLKQTLLAISDSSHDIPPALLSAIQENITEGAAQGRLPLKTWKEIGDEVGPMDLRNGFHETQPDMLDLFAGNDGQTVVTQLGRQTSQEWIRELVSLSHLNQTYVDLWLDPLEGRIPQQEEEIIRGWIADLAKDMFLATAGVMVQDIPLLGPASQEEDGRTQPTQSSVVRIKSSQSSEGGIPSSPLSATPNSANDAAIRRLQLLAPSLRLDKMENAKPSKVLSYWPTERGVSTDDYISSVAIASDRKFDDARSRLQRIENKRKAQNDKYKLPPFMREGRDPKTIKTSVRTTAGNPMSSPMRPRREEPMALPPISVAPTPQTMSSQQGIPSSSQSQGLFGPSFAMSQPVSGIFGDRKKAKKNKRKNRSDTMSHCHDEHSGHGHDHDHEHDHSDDITPAVQFSLYSQVNFDHIVTLNEAQRDVGQKIVKKTWQERLSVEPELESDVDEQLLMTVPFTAQIKLHSILIRTSPSASAPKTLHLFINRDDLDFAAAEESDPIQTLELSQTSDLQEIPVKRALFGKVQRLVLFFADNFGDGDEDVTRISYIGFKGEWTQLGRAPANIIYEAAANPGDHKLKEHLYSQTVVPFHHLQPILAGNSPGAAKALQYLNLAQNLSPLSTDQTHRPQYPTHGGLIALLDSVTAAVDTPPFKTMPPRLPIRLALPRPCAVAARPLLLPLTATRGVKYGWTTAPPRSKHNRFNQPSSGLPALTSGPAAALKRRENTTPLRSGVLATKKGMTSVFVGKTRVPCTVLQLDQVQVVANKTRQKNGYWAVQIGAGSRDGRNVTSPQLGYYEAKGIAPKAELAEFKVRSESGLLPVGVQILPDWFKKGQYVDVKGRSRGMGFAGGMKRHGFSGQEASHGNSKNHRTIGTTGPSQGSGSRVMPGKKMPGRMGNEFVTVQNLKVMMVDNDLGIVLVGGPIAGPKGRVVRLQDAKKRKAPPQPHREAALATLLERNPDHEAKLQEARERHLQLKNEREMAQLQD</sequence>
<feature type="region of interest" description="Disordered" evidence="6">
    <location>
        <begin position="1507"/>
        <end position="1544"/>
    </location>
</feature>
<dbReference type="InterPro" id="IPR009000">
    <property type="entry name" value="Transl_B-barrel_sf"/>
</dbReference>
<organism evidence="8 9">
    <name type="scientific">Fusarium circinatum</name>
    <name type="common">Pitch canker fungus</name>
    <name type="synonym">Gibberella circinata</name>
    <dbReference type="NCBI Taxonomy" id="48490"/>
    <lineage>
        <taxon>Eukaryota</taxon>
        <taxon>Fungi</taxon>
        <taxon>Dikarya</taxon>
        <taxon>Ascomycota</taxon>
        <taxon>Pezizomycotina</taxon>
        <taxon>Sordariomycetes</taxon>
        <taxon>Hypocreomycetidae</taxon>
        <taxon>Hypocreales</taxon>
        <taxon>Nectriaceae</taxon>
        <taxon>Fusarium</taxon>
        <taxon>Fusarium fujikuroi species complex</taxon>
    </lineage>
</organism>
<dbReference type="Pfam" id="PF10214">
    <property type="entry name" value="Rrn6_beta-prop"/>
    <property type="match status" value="1"/>
</dbReference>
<feature type="region of interest" description="Disordered" evidence="6">
    <location>
        <begin position="807"/>
        <end position="847"/>
    </location>
</feature>
<dbReference type="FunFam" id="2.40.30.10:FF:000004">
    <property type="entry name" value="50S ribosomal protein L3"/>
    <property type="match status" value="1"/>
</dbReference>
<dbReference type="GO" id="GO:0003743">
    <property type="term" value="F:translation initiation factor activity"/>
    <property type="evidence" value="ECO:0007669"/>
    <property type="project" value="UniProtKB-KW"/>
</dbReference>
<dbReference type="Pfam" id="PF06201">
    <property type="entry name" value="PITH"/>
    <property type="match status" value="1"/>
</dbReference>
<gene>
    <name evidence="8" type="ORF">FCIRC_269</name>
</gene>